<organism evidence="3 4">
    <name type="scientific">Saccharopolyspora gregorii</name>
    <dbReference type="NCBI Taxonomy" id="33914"/>
    <lineage>
        <taxon>Bacteria</taxon>
        <taxon>Bacillati</taxon>
        <taxon>Actinomycetota</taxon>
        <taxon>Actinomycetes</taxon>
        <taxon>Pseudonocardiales</taxon>
        <taxon>Pseudonocardiaceae</taxon>
        <taxon>Saccharopolyspora</taxon>
    </lineage>
</organism>
<evidence type="ECO:0000313" key="4">
    <source>
        <dbReference type="Proteomes" id="UP001500483"/>
    </source>
</evidence>
<proteinExistence type="predicted"/>
<dbReference type="Gene3D" id="3.40.50.300">
    <property type="entry name" value="P-loop containing nucleotide triphosphate hydrolases"/>
    <property type="match status" value="1"/>
</dbReference>
<dbReference type="PANTHER" id="PTHR42788">
    <property type="entry name" value="TAURINE IMPORT ATP-BINDING PROTEIN-RELATED"/>
    <property type="match status" value="1"/>
</dbReference>
<evidence type="ECO:0000313" key="3">
    <source>
        <dbReference type="EMBL" id="GAA3359783.1"/>
    </source>
</evidence>
<dbReference type="Proteomes" id="UP001500483">
    <property type="component" value="Unassembled WGS sequence"/>
</dbReference>
<sequence>MSGYEDAYPHHLSGGMRQRAGIARALTAEPEVLLMDEPFGAVDHLTRIRLQQDLLRIRARTGGTVVFVTHDVGEAVFLADRVLLLAAGPGRVVRTFDVDLPRPRERGSLPLLQEESRIYRALSESDGRAEPVGG</sequence>
<dbReference type="EMBL" id="BAAAYK010000038">
    <property type="protein sequence ID" value="GAA3359783.1"/>
    <property type="molecule type" value="Genomic_DNA"/>
</dbReference>
<evidence type="ECO:0000256" key="1">
    <source>
        <dbReference type="ARBA" id="ARBA00022448"/>
    </source>
</evidence>
<comment type="caution">
    <text evidence="3">The sequence shown here is derived from an EMBL/GenBank/DDBJ whole genome shotgun (WGS) entry which is preliminary data.</text>
</comment>
<feature type="domain" description="ABC transporter" evidence="2">
    <location>
        <begin position="8"/>
        <end position="39"/>
    </location>
</feature>
<dbReference type="InterPro" id="IPR027417">
    <property type="entry name" value="P-loop_NTPase"/>
</dbReference>
<dbReference type="PANTHER" id="PTHR42788:SF13">
    <property type="entry name" value="ALIPHATIC SULFONATES IMPORT ATP-BINDING PROTEIN SSUB"/>
    <property type="match status" value="1"/>
</dbReference>
<protein>
    <recommendedName>
        <fullName evidence="2">ABC transporter domain-containing protein</fullName>
    </recommendedName>
</protein>
<accession>A0ABP6RTY2</accession>
<gene>
    <name evidence="3" type="ORF">GCM10020366_37170</name>
</gene>
<dbReference type="InterPro" id="IPR050166">
    <property type="entry name" value="ABC_transporter_ATP-bind"/>
</dbReference>
<dbReference type="InterPro" id="IPR003439">
    <property type="entry name" value="ABC_transporter-like_ATP-bd"/>
</dbReference>
<keyword evidence="4" id="KW-1185">Reference proteome</keyword>
<dbReference type="SUPFAM" id="SSF52540">
    <property type="entry name" value="P-loop containing nucleoside triphosphate hydrolases"/>
    <property type="match status" value="1"/>
</dbReference>
<reference evidence="4" key="1">
    <citation type="journal article" date="2019" name="Int. J. Syst. Evol. Microbiol.">
        <title>The Global Catalogue of Microorganisms (GCM) 10K type strain sequencing project: providing services to taxonomists for standard genome sequencing and annotation.</title>
        <authorList>
            <consortium name="The Broad Institute Genomics Platform"/>
            <consortium name="The Broad Institute Genome Sequencing Center for Infectious Disease"/>
            <person name="Wu L."/>
            <person name="Ma J."/>
        </authorList>
    </citation>
    <scope>NUCLEOTIDE SEQUENCE [LARGE SCALE GENOMIC DNA]</scope>
    <source>
        <strain evidence="4">JCM 9687</strain>
    </source>
</reference>
<dbReference type="Pfam" id="PF00005">
    <property type="entry name" value="ABC_tran"/>
    <property type="match status" value="1"/>
</dbReference>
<keyword evidence="1" id="KW-0813">Transport</keyword>
<name>A0ABP6RTY2_9PSEU</name>
<evidence type="ECO:0000259" key="2">
    <source>
        <dbReference type="Pfam" id="PF00005"/>
    </source>
</evidence>